<proteinExistence type="predicted"/>
<protein>
    <submittedName>
        <fullName evidence="1">Uncharacterized protein</fullName>
    </submittedName>
</protein>
<name>A0ABS9TAF3_9PSEU</name>
<comment type="caution">
    <text evidence="1">The sequence shown here is derived from an EMBL/GenBank/DDBJ whole genome shotgun (WGS) entry which is preliminary data.</text>
</comment>
<dbReference type="Proteomes" id="UP001299970">
    <property type="component" value="Unassembled WGS sequence"/>
</dbReference>
<reference evidence="1 2" key="1">
    <citation type="submission" date="2022-03" db="EMBL/GenBank/DDBJ databases">
        <title>Pseudonocardia alaer sp. nov., a novel actinomycete isolated from reed forest soil.</title>
        <authorList>
            <person name="Wang L."/>
        </authorList>
    </citation>
    <scope>NUCLEOTIDE SEQUENCE [LARGE SCALE GENOMIC DNA]</scope>
    <source>
        <strain evidence="1 2">Y-16303</strain>
    </source>
</reference>
<evidence type="ECO:0000313" key="1">
    <source>
        <dbReference type="EMBL" id="MCH6165519.1"/>
    </source>
</evidence>
<accession>A0ABS9TAF3</accession>
<dbReference type="EMBL" id="JAKXMK010000006">
    <property type="protein sequence ID" value="MCH6165519.1"/>
    <property type="molecule type" value="Genomic_DNA"/>
</dbReference>
<evidence type="ECO:0000313" key="2">
    <source>
        <dbReference type="Proteomes" id="UP001299970"/>
    </source>
</evidence>
<sequence length="97" mass="10100">MDTTSRPRQDLRTAAETSPVGPLLRELERISGHADTERAAADQAVIAALRAEVTALRAAVAHLRAGTAALPRHLQPVVARAMIAVETAGSDPSTPTG</sequence>
<dbReference type="RefSeq" id="WP_241035553.1">
    <property type="nucleotide sequence ID" value="NZ_BAAAJF010000024.1"/>
</dbReference>
<organism evidence="1 2">
    <name type="scientific">Pseudonocardia alaniniphila</name>
    <dbReference type="NCBI Taxonomy" id="75291"/>
    <lineage>
        <taxon>Bacteria</taxon>
        <taxon>Bacillati</taxon>
        <taxon>Actinomycetota</taxon>
        <taxon>Actinomycetes</taxon>
        <taxon>Pseudonocardiales</taxon>
        <taxon>Pseudonocardiaceae</taxon>
        <taxon>Pseudonocardia</taxon>
    </lineage>
</organism>
<keyword evidence="2" id="KW-1185">Reference proteome</keyword>
<gene>
    <name evidence="1" type="ORF">MMF94_07485</name>
</gene>